<dbReference type="Proteomes" id="UP000193409">
    <property type="component" value="Unassembled WGS sequence"/>
</dbReference>
<dbReference type="AlphaFoldDB" id="A0A1Y5S3C9"/>
<dbReference type="GO" id="GO:0044877">
    <property type="term" value="F:protein-containing complex binding"/>
    <property type="evidence" value="ECO:0007669"/>
    <property type="project" value="TreeGrafter"/>
</dbReference>
<dbReference type="RefSeq" id="WP_085868056.1">
    <property type="nucleotide sequence ID" value="NZ_FWFQ01000008.1"/>
</dbReference>
<dbReference type="InterPro" id="IPR036291">
    <property type="entry name" value="NAD(P)-bd_dom_sf"/>
</dbReference>
<evidence type="ECO:0000313" key="2">
    <source>
        <dbReference type="EMBL" id="SLN31418.1"/>
    </source>
</evidence>
<dbReference type="SUPFAM" id="SSF51735">
    <property type="entry name" value="NAD(P)-binding Rossmann-fold domains"/>
    <property type="match status" value="1"/>
</dbReference>
<dbReference type="InterPro" id="IPR051207">
    <property type="entry name" value="ComplexI_NDUFA9_subunit"/>
</dbReference>
<dbReference type="Pfam" id="PF13460">
    <property type="entry name" value="NAD_binding_10"/>
    <property type="match status" value="1"/>
</dbReference>
<evidence type="ECO:0000259" key="1">
    <source>
        <dbReference type="Pfam" id="PF13460"/>
    </source>
</evidence>
<dbReference type="Gene3D" id="3.40.50.720">
    <property type="entry name" value="NAD(P)-binding Rossmann-like Domain"/>
    <property type="match status" value="1"/>
</dbReference>
<dbReference type="PANTHER" id="PTHR12126:SF11">
    <property type="entry name" value="NADH DEHYDROGENASE [UBIQUINONE] 1 ALPHA SUBCOMPLEX SUBUNIT 9, MITOCHONDRIAL"/>
    <property type="match status" value="1"/>
</dbReference>
<accession>A0A1Y5S3C9</accession>
<protein>
    <submittedName>
        <fullName evidence="2">Short chain dehydrogenase</fullName>
    </submittedName>
</protein>
<sequence>MPTVFIAGASGYLGRHLCREYHRRGWNVRALVRNTRKAQGIEADGLFEAEATQPQTLIGLMDGCDLVVSALGITRQADGLGYWEVDYQANLNLLREASRAGVPHFAYIHVLNADKMAHVPLVAAKSAFVTRLREADIQSTVIAPSGYFSDMGEILAMARSGHVWLFGNGALRLNPIHGADLAAATADAVAEGRAWLDIGGPDIFSQKELAQAAFSALGLRAHIHFLPDWLRRAAIALLPHVAPHRLRGPALFFLTALGLDMIGEPSGVHRLKTHFAMLAGRRSR</sequence>
<dbReference type="OrthoDB" id="367683at2"/>
<dbReference type="EMBL" id="FWFQ01000008">
    <property type="protein sequence ID" value="SLN31418.1"/>
    <property type="molecule type" value="Genomic_DNA"/>
</dbReference>
<organism evidence="2 3">
    <name type="scientific">Pseudoruegeria aquimaris</name>
    <dbReference type="NCBI Taxonomy" id="393663"/>
    <lineage>
        <taxon>Bacteria</taxon>
        <taxon>Pseudomonadati</taxon>
        <taxon>Pseudomonadota</taxon>
        <taxon>Alphaproteobacteria</taxon>
        <taxon>Rhodobacterales</taxon>
        <taxon>Roseobacteraceae</taxon>
        <taxon>Pseudoruegeria</taxon>
    </lineage>
</organism>
<keyword evidence="3" id="KW-1185">Reference proteome</keyword>
<feature type="domain" description="NAD(P)-binding" evidence="1">
    <location>
        <begin position="8"/>
        <end position="148"/>
    </location>
</feature>
<proteinExistence type="predicted"/>
<dbReference type="PANTHER" id="PTHR12126">
    <property type="entry name" value="NADH-UBIQUINONE OXIDOREDUCTASE 39 KDA SUBUNIT-RELATED"/>
    <property type="match status" value="1"/>
</dbReference>
<dbReference type="CDD" id="cd05243">
    <property type="entry name" value="SDR_a5"/>
    <property type="match status" value="1"/>
</dbReference>
<evidence type="ECO:0000313" key="3">
    <source>
        <dbReference type="Proteomes" id="UP000193409"/>
    </source>
</evidence>
<reference evidence="2 3" key="1">
    <citation type="submission" date="2017-03" db="EMBL/GenBank/DDBJ databases">
        <authorList>
            <person name="Afonso C.L."/>
            <person name="Miller P.J."/>
            <person name="Scott M.A."/>
            <person name="Spackman E."/>
            <person name="Goraichik I."/>
            <person name="Dimitrov K.M."/>
            <person name="Suarez D.L."/>
            <person name="Swayne D.E."/>
        </authorList>
    </citation>
    <scope>NUCLEOTIDE SEQUENCE [LARGE SCALE GENOMIC DNA]</scope>
    <source>
        <strain evidence="2 3">CECT 7680</strain>
    </source>
</reference>
<gene>
    <name evidence="2" type="ORF">PSA7680_01514</name>
</gene>
<name>A0A1Y5S3C9_9RHOB</name>
<dbReference type="InterPro" id="IPR016040">
    <property type="entry name" value="NAD(P)-bd_dom"/>
</dbReference>